<dbReference type="Pfam" id="PF00384">
    <property type="entry name" value="Molybdopterin"/>
    <property type="match status" value="1"/>
</dbReference>
<dbReference type="InterPro" id="IPR006657">
    <property type="entry name" value="MoPterin_dinucl-bd_dom"/>
</dbReference>
<keyword evidence="6" id="KW-0560">Oxidoreductase</keyword>
<evidence type="ECO:0000256" key="1">
    <source>
        <dbReference type="ARBA" id="ARBA00001966"/>
    </source>
</evidence>
<dbReference type="PROSITE" id="PS51669">
    <property type="entry name" value="4FE4S_MOW_BIS_MGD"/>
    <property type="match status" value="1"/>
</dbReference>
<keyword evidence="7" id="KW-0408">Iron</keyword>
<keyword evidence="11" id="KW-1185">Reference proteome</keyword>
<evidence type="ECO:0000256" key="8">
    <source>
        <dbReference type="ARBA" id="ARBA00023014"/>
    </source>
</evidence>
<dbReference type="InterPro" id="IPR006656">
    <property type="entry name" value="Mopterin_OxRdtase"/>
</dbReference>
<keyword evidence="4" id="KW-0004">4Fe-4S</keyword>
<dbReference type="Gene3D" id="3.40.228.10">
    <property type="entry name" value="Dimethylsulfoxide Reductase, domain 2"/>
    <property type="match status" value="1"/>
</dbReference>
<dbReference type="Gene3D" id="3.40.50.740">
    <property type="match status" value="1"/>
</dbReference>
<dbReference type="PANTHER" id="PTHR43598:SF1">
    <property type="entry name" value="FORMATE DEHYDROGENASE-O MAJOR SUBUNIT"/>
    <property type="match status" value="1"/>
</dbReference>
<dbReference type="Pfam" id="PF04879">
    <property type="entry name" value="Molybdop_Fe4S4"/>
    <property type="match status" value="1"/>
</dbReference>
<dbReference type="PANTHER" id="PTHR43598">
    <property type="entry name" value="TUNGSTEN-CONTAINING FORMYLMETHANOFURAN DEHYDROGENASE 2 SUBUNIT B"/>
    <property type="match status" value="1"/>
</dbReference>
<dbReference type="SMART" id="SM00926">
    <property type="entry name" value="Molybdop_Fe4S4"/>
    <property type="match status" value="1"/>
</dbReference>
<evidence type="ECO:0000256" key="4">
    <source>
        <dbReference type="ARBA" id="ARBA00022485"/>
    </source>
</evidence>
<evidence type="ECO:0000256" key="5">
    <source>
        <dbReference type="ARBA" id="ARBA00022723"/>
    </source>
</evidence>
<proteinExistence type="inferred from homology"/>
<feature type="domain" description="4Fe-4S Mo/W bis-MGD-type" evidence="9">
    <location>
        <begin position="66"/>
        <end position="124"/>
    </location>
</feature>
<comment type="subcellular location">
    <subcellularLocation>
        <location evidence="2">Cell envelope</location>
    </subcellularLocation>
</comment>
<evidence type="ECO:0000256" key="7">
    <source>
        <dbReference type="ARBA" id="ARBA00023004"/>
    </source>
</evidence>
<dbReference type="InterPro" id="IPR009010">
    <property type="entry name" value="Asp_de-COase-like_dom_sf"/>
</dbReference>
<evidence type="ECO:0000313" key="10">
    <source>
        <dbReference type="EMBL" id="MFC3104235.1"/>
    </source>
</evidence>
<keyword evidence="8" id="KW-0411">Iron-sulfur</keyword>
<dbReference type="RefSeq" id="WP_380689018.1">
    <property type="nucleotide sequence ID" value="NZ_JBHRSS010000003.1"/>
</dbReference>
<evidence type="ECO:0000259" key="9">
    <source>
        <dbReference type="PROSITE" id="PS51669"/>
    </source>
</evidence>
<organism evidence="10 11">
    <name type="scientific">Salinisphaera aquimarina</name>
    <dbReference type="NCBI Taxonomy" id="2094031"/>
    <lineage>
        <taxon>Bacteria</taxon>
        <taxon>Pseudomonadati</taxon>
        <taxon>Pseudomonadota</taxon>
        <taxon>Gammaproteobacteria</taxon>
        <taxon>Salinisphaerales</taxon>
        <taxon>Salinisphaeraceae</taxon>
        <taxon>Salinisphaera</taxon>
    </lineage>
</organism>
<dbReference type="SUPFAM" id="SSF53706">
    <property type="entry name" value="Formate dehydrogenase/DMSO reductase, domains 1-3"/>
    <property type="match status" value="1"/>
</dbReference>
<gene>
    <name evidence="10" type="ORF">ACFOSU_10040</name>
</gene>
<dbReference type="InterPro" id="IPR006963">
    <property type="entry name" value="Mopterin_OxRdtase_4Fe-4S_dom"/>
</dbReference>
<comment type="similarity">
    <text evidence="3">Belongs to the prokaryotic molybdopterin-containing oxidoreductase family.</text>
</comment>
<keyword evidence="5" id="KW-0479">Metal-binding</keyword>
<evidence type="ECO:0000313" key="11">
    <source>
        <dbReference type="Proteomes" id="UP001595462"/>
    </source>
</evidence>
<dbReference type="Gene3D" id="2.40.40.20">
    <property type="match status" value="1"/>
</dbReference>
<dbReference type="Proteomes" id="UP001595462">
    <property type="component" value="Unassembled WGS sequence"/>
</dbReference>
<comment type="cofactor">
    <cofactor evidence="1">
        <name>[4Fe-4S] cluster</name>
        <dbReference type="ChEBI" id="CHEBI:49883"/>
    </cofactor>
</comment>
<evidence type="ECO:0000256" key="6">
    <source>
        <dbReference type="ARBA" id="ARBA00023002"/>
    </source>
</evidence>
<dbReference type="Gene3D" id="3.30.2070.10">
    <property type="entry name" value="Formate dehydrogenase/DMSO reductase"/>
    <property type="match status" value="1"/>
</dbReference>
<evidence type="ECO:0000256" key="3">
    <source>
        <dbReference type="ARBA" id="ARBA00010312"/>
    </source>
</evidence>
<dbReference type="EMBL" id="JBHRSS010000003">
    <property type="protein sequence ID" value="MFC3104235.1"/>
    <property type="molecule type" value="Genomic_DNA"/>
</dbReference>
<dbReference type="Gene3D" id="2.20.25.90">
    <property type="entry name" value="ADC-like domains"/>
    <property type="match status" value="1"/>
</dbReference>
<comment type="caution">
    <text evidence="10">The sequence shown here is derived from an EMBL/GenBank/DDBJ whole genome shotgun (WGS) entry which is preliminary data.</text>
</comment>
<name>A0ABV7ES84_9GAMM</name>
<sequence length="970" mass="109303">MKPKNLIKTLNERISSLKSETESRGETFYPGASRINLAAFPPKEHWDDWISLEPIKGTGKRRETHYMLVPTTCFNCQSSCGLLAYVDKESLEVRKFEGNPEHAASRGRNCAKGPATLNQITDPDRILYPLKRVGERGEGKWSRIGWDEALDTLAERIRAAMLEDRRDEIMYHVGREGEDGFTEGVFKAWGMDSINTHTNICSAAGRTGLQYWMGFDRPSNDFANADVIVLTSAHLESGHYFNPHAQRIIEAKKRGARLIVVDVRMSNTSTHADHWVSPYPGSEAAIFLCMARHLIETKTYNRAFVRRWWNWQEYLESLYPDDAVSFDNFEARLAAEYADYSFEYAAAESQVDVGQLRAVAEVIAGAGTKLCTQNWRSAAAGNLGGWQVPRTLFLLNALMGAIGTEGAMMPNAWNKFVPESPMQAEHPAWWNEMIYPQEFPLSVNEMSFLLPHFLKEGRGRLDTYFSRVYNPVWTNPGGFDWVEALSDTSKVGLHAALTPTWNETAYFADLILPMGHASERHDLVSMETHNGRWISFRQPVARVARERLGETIGDSRQTNPGEVWEENEFWFELTWRIDHDGTLGIRRHIESKISPGQPMGMNEYYAWIFDHSVPGLPEAAAAEHMSPLEYMRRYGSFQVDEGPGAWFEAAVDEQALEDEQIDARGRVFTRRPVDFGDGPTPAADPQGRLPVGVKIGDTIHNGFPTPSGRLEFYSSTLVEWGWPEYALPSYIKSHIHRDNLATDQMPLIPTFRLPTQIHTRGANSKWLDELAHNNPVWMNPVDARRIGVVDGGRIRVHADLGYFVAEAWVTDGIRPGVVACSHHMGRWQFTGGTDNHQRTMQTDLSNTGSQWSLTPVADESAMAPQSGVDAQRVWWTAVGVHQNLTFGVHPDPISGQHCWHQGVRVTPAERGDMPGQIHVDIDASDAVYAQWMARTRPAAQVSPDGNRRPRWMLRPLKPGAPAYRLDGPTR</sequence>
<accession>A0ABV7ES84</accession>
<evidence type="ECO:0000256" key="2">
    <source>
        <dbReference type="ARBA" id="ARBA00004196"/>
    </source>
</evidence>
<dbReference type="SUPFAM" id="SSF50692">
    <property type="entry name" value="ADC-like"/>
    <property type="match status" value="1"/>
</dbReference>
<dbReference type="Pfam" id="PF01568">
    <property type="entry name" value="Molydop_binding"/>
    <property type="match status" value="1"/>
</dbReference>
<reference evidence="11" key="1">
    <citation type="journal article" date="2019" name="Int. J. Syst. Evol. Microbiol.">
        <title>The Global Catalogue of Microorganisms (GCM) 10K type strain sequencing project: providing services to taxonomists for standard genome sequencing and annotation.</title>
        <authorList>
            <consortium name="The Broad Institute Genomics Platform"/>
            <consortium name="The Broad Institute Genome Sequencing Center for Infectious Disease"/>
            <person name="Wu L."/>
            <person name="Ma J."/>
        </authorList>
    </citation>
    <scope>NUCLEOTIDE SEQUENCE [LARGE SCALE GENOMIC DNA]</scope>
    <source>
        <strain evidence="11">KCTC 52640</strain>
    </source>
</reference>
<protein>
    <submittedName>
        <fullName evidence="10">Molybdopterin-dependent oxidoreductase</fullName>
    </submittedName>
</protein>